<comment type="caution">
    <text evidence="2">The sequence shown here is derived from an EMBL/GenBank/DDBJ whole genome shotgun (WGS) entry which is preliminary data.</text>
</comment>
<sequence length="123" mass="14507">MKIRFAFLSLFIVVRGAVAASELGPPEGVSEEDWKAYLNLKKDRKAMLKKRFENELRIAPPLPPWKKHPDHQSGSMFWRMGVGEEYLTDYFSVYLKYASDDELKAYKLKYPAPRGWQDWYKEN</sequence>
<dbReference type="RefSeq" id="WP_229779771.1">
    <property type="nucleotide sequence ID" value="NZ_BMPZ01000003.1"/>
</dbReference>
<name>A0A917JPW8_9GAMM</name>
<reference evidence="2" key="1">
    <citation type="journal article" date="2014" name="Int. J. Syst. Evol. Microbiol.">
        <title>Complete genome sequence of Corynebacterium casei LMG S-19264T (=DSM 44701T), isolated from a smear-ripened cheese.</title>
        <authorList>
            <consortium name="US DOE Joint Genome Institute (JGI-PGF)"/>
            <person name="Walter F."/>
            <person name="Albersmeier A."/>
            <person name="Kalinowski J."/>
            <person name="Ruckert C."/>
        </authorList>
    </citation>
    <scope>NUCLEOTIDE SEQUENCE</scope>
    <source>
        <strain evidence="2">JCM 30804</strain>
    </source>
</reference>
<reference evidence="2" key="2">
    <citation type="submission" date="2020-09" db="EMBL/GenBank/DDBJ databases">
        <authorList>
            <person name="Sun Q."/>
            <person name="Ohkuma M."/>
        </authorList>
    </citation>
    <scope>NUCLEOTIDE SEQUENCE</scope>
    <source>
        <strain evidence="2">JCM 30804</strain>
    </source>
</reference>
<accession>A0A917JPW8</accession>
<protein>
    <recommendedName>
        <fullName evidence="4">DUF3106 domain-containing protein</fullName>
    </recommendedName>
</protein>
<proteinExistence type="predicted"/>
<dbReference type="Proteomes" id="UP000613743">
    <property type="component" value="Unassembled WGS sequence"/>
</dbReference>
<feature type="signal peptide" evidence="1">
    <location>
        <begin position="1"/>
        <end position="19"/>
    </location>
</feature>
<keyword evidence="1" id="KW-0732">Signal</keyword>
<organism evidence="2 3">
    <name type="scientific">Shewanella gelidii</name>
    <dbReference type="NCBI Taxonomy" id="1642821"/>
    <lineage>
        <taxon>Bacteria</taxon>
        <taxon>Pseudomonadati</taxon>
        <taxon>Pseudomonadota</taxon>
        <taxon>Gammaproteobacteria</taxon>
        <taxon>Alteromonadales</taxon>
        <taxon>Shewanellaceae</taxon>
        <taxon>Shewanella</taxon>
    </lineage>
</organism>
<evidence type="ECO:0000313" key="3">
    <source>
        <dbReference type="Proteomes" id="UP000613743"/>
    </source>
</evidence>
<evidence type="ECO:0000256" key="1">
    <source>
        <dbReference type="SAM" id="SignalP"/>
    </source>
</evidence>
<dbReference type="EMBL" id="BMPZ01000003">
    <property type="protein sequence ID" value="GGI77772.1"/>
    <property type="molecule type" value="Genomic_DNA"/>
</dbReference>
<gene>
    <name evidence="2" type="ORF">GCM10009332_13920</name>
</gene>
<evidence type="ECO:0000313" key="2">
    <source>
        <dbReference type="EMBL" id="GGI77772.1"/>
    </source>
</evidence>
<feature type="chain" id="PRO_5036857944" description="DUF3106 domain-containing protein" evidence="1">
    <location>
        <begin position="20"/>
        <end position="123"/>
    </location>
</feature>
<keyword evidence="3" id="KW-1185">Reference proteome</keyword>
<evidence type="ECO:0008006" key="4">
    <source>
        <dbReference type="Google" id="ProtNLM"/>
    </source>
</evidence>
<dbReference type="AlphaFoldDB" id="A0A917JPW8"/>